<reference evidence="3" key="1">
    <citation type="submission" date="2017-09" db="EMBL/GenBank/DDBJ databases">
        <title>Complete Genome Sequence of ansamitocin-producing Bacterium Actinosynnema pretiosum X47.</title>
        <authorList>
            <person name="Cao G."/>
            <person name="Zong G."/>
            <person name="Zhong C."/>
            <person name="Fu J."/>
        </authorList>
    </citation>
    <scope>NUCLEOTIDE SEQUENCE [LARGE SCALE GENOMIC DNA]</scope>
    <source>
        <strain evidence="3">X47</strain>
    </source>
</reference>
<evidence type="ECO:0000256" key="1">
    <source>
        <dbReference type="SAM" id="MobiDB-lite"/>
    </source>
</evidence>
<feature type="domain" description="FRG" evidence="2">
    <location>
        <begin position="148"/>
        <end position="257"/>
    </location>
</feature>
<keyword evidence="4" id="KW-1185">Reference proteome</keyword>
<organism evidence="3 4">
    <name type="scientific">Actinosynnema pretiosum</name>
    <dbReference type="NCBI Taxonomy" id="42197"/>
    <lineage>
        <taxon>Bacteria</taxon>
        <taxon>Bacillati</taxon>
        <taxon>Actinomycetota</taxon>
        <taxon>Actinomycetes</taxon>
        <taxon>Pseudonocardiales</taxon>
        <taxon>Pseudonocardiaceae</taxon>
        <taxon>Actinosynnema</taxon>
    </lineage>
</organism>
<dbReference type="Pfam" id="PF08867">
    <property type="entry name" value="FRG"/>
    <property type="match status" value="1"/>
</dbReference>
<dbReference type="AlphaFoldDB" id="A0A290Z993"/>
<gene>
    <name evidence="3" type="ORF">CNX65_21560</name>
</gene>
<sequence>MRVRAGRHRRIAEVAPWAARRRFQQRSDQPRHRRARQGGQPPPCGGVLSPCSERRVGERQERLTPFERAKQQRRNDTICVRTIAERHHKSLFRAFYSCITMKFPQSPDTVNLMTAPKFDNWLEHGSGVEAKSARHLFSIISNIALLAPNRIYAWRGQNNANWPLRSSLYRKAAKESKEVTEKSLRAEERKIIKEARDWGLGRDLGSSATDLHMLAVLQHHSVPTRLIDVTANPMTALWFATAEHGQCEDRPDSGVLFAIEVTDTRWHETFKHGSQTRKSRRNPITALYEKALLRSAKDNTMFRAFPALPDDRMRAQEGYFIGSAVPEKHTTPGVFGFNPIGPESGRENLANLLEFDKPAEAPFALPFCAIVIPYHVKLTLRDPLKRTYNRRRRVLFPDVDGFKEAWSSGRLD</sequence>
<evidence type="ECO:0000313" key="3">
    <source>
        <dbReference type="EMBL" id="ATE55555.1"/>
    </source>
</evidence>
<dbReference type="KEGG" id="apre:CNX65_21560"/>
<proteinExistence type="predicted"/>
<name>A0A290Z993_9PSEU</name>
<evidence type="ECO:0000259" key="2">
    <source>
        <dbReference type="SMART" id="SM00901"/>
    </source>
</evidence>
<dbReference type="Proteomes" id="UP000218505">
    <property type="component" value="Chromosome"/>
</dbReference>
<feature type="region of interest" description="Disordered" evidence="1">
    <location>
        <begin position="21"/>
        <end position="64"/>
    </location>
</feature>
<accession>A0A290Z993</accession>
<dbReference type="InterPro" id="IPR014966">
    <property type="entry name" value="FRG-dom"/>
</dbReference>
<dbReference type="SMART" id="SM00901">
    <property type="entry name" value="FRG"/>
    <property type="match status" value="1"/>
</dbReference>
<evidence type="ECO:0000313" key="4">
    <source>
        <dbReference type="Proteomes" id="UP000218505"/>
    </source>
</evidence>
<protein>
    <recommendedName>
        <fullName evidence="2">FRG domain-containing protein</fullName>
    </recommendedName>
</protein>
<feature type="compositionally biased region" description="Basic and acidic residues" evidence="1">
    <location>
        <begin position="52"/>
        <end position="64"/>
    </location>
</feature>
<dbReference type="EMBL" id="CP023445">
    <property type="protein sequence ID" value="ATE55555.1"/>
    <property type="molecule type" value="Genomic_DNA"/>
</dbReference>